<dbReference type="AlphaFoldDB" id="A0A3N4KP50"/>
<protein>
    <submittedName>
        <fullName evidence="2">Uncharacterized protein</fullName>
    </submittedName>
</protein>
<feature type="compositionally biased region" description="Basic and acidic residues" evidence="1">
    <location>
        <begin position="97"/>
        <end position="109"/>
    </location>
</feature>
<evidence type="ECO:0000256" key="1">
    <source>
        <dbReference type="SAM" id="MobiDB-lite"/>
    </source>
</evidence>
<evidence type="ECO:0000313" key="3">
    <source>
        <dbReference type="Proteomes" id="UP000277580"/>
    </source>
</evidence>
<feature type="compositionally biased region" description="Basic residues" evidence="1">
    <location>
        <begin position="83"/>
        <end position="96"/>
    </location>
</feature>
<keyword evidence="3" id="KW-1185">Reference proteome</keyword>
<evidence type="ECO:0000313" key="2">
    <source>
        <dbReference type="EMBL" id="RPB10121.1"/>
    </source>
</evidence>
<proteinExistence type="predicted"/>
<feature type="region of interest" description="Disordered" evidence="1">
    <location>
        <begin position="83"/>
        <end position="109"/>
    </location>
</feature>
<reference evidence="2 3" key="1">
    <citation type="journal article" date="2018" name="Nat. Ecol. Evol.">
        <title>Pezizomycetes genomes reveal the molecular basis of ectomycorrhizal truffle lifestyle.</title>
        <authorList>
            <person name="Murat C."/>
            <person name="Payen T."/>
            <person name="Noel B."/>
            <person name="Kuo A."/>
            <person name="Morin E."/>
            <person name="Chen J."/>
            <person name="Kohler A."/>
            <person name="Krizsan K."/>
            <person name="Balestrini R."/>
            <person name="Da Silva C."/>
            <person name="Montanini B."/>
            <person name="Hainaut M."/>
            <person name="Levati E."/>
            <person name="Barry K.W."/>
            <person name="Belfiori B."/>
            <person name="Cichocki N."/>
            <person name="Clum A."/>
            <person name="Dockter R.B."/>
            <person name="Fauchery L."/>
            <person name="Guy J."/>
            <person name="Iotti M."/>
            <person name="Le Tacon F."/>
            <person name="Lindquist E.A."/>
            <person name="Lipzen A."/>
            <person name="Malagnac F."/>
            <person name="Mello A."/>
            <person name="Molinier V."/>
            <person name="Miyauchi S."/>
            <person name="Poulain J."/>
            <person name="Riccioni C."/>
            <person name="Rubini A."/>
            <person name="Sitrit Y."/>
            <person name="Splivallo R."/>
            <person name="Traeger S."/>
            <person name="Wang M."/>
            <person name="Zifcakova L."/>
            <person name="Wipf D."/>
            <person name="Zambonelli A."/>
            <person name="Paolocci F."/>
            <person name="Nowrousian M."/>
            <person name="Ottonello S."/>
            <person name="Baldrian P."/>
            <person name="Spatafora J.W."/>
            <person name="Henrissat B."/>
            <person name="Nagy L.G."/>
            <person name="Aury J.M."/>
            <person name="Wincker P."/>
            <person name="Grigoriev I.V."/>
            <person name="Bonfante P."/>
            <person name="Martin F.M."/>
        </authorList>
    </citation>
    <scope>NUCLEOTIDE SEQUENCE [LARGE SCALE GENOMIC DNA]</scope>
    <source>
        <strain evidence="2 3">CCBAS932</strain>
    </source>
</reference>
<dbReference type="Proteomes" id="UP000277580">
    <property type="component" value="Unassembled WGS sequence"/>
</dbReference>
<organism evidence="2 3">
    <name type="scientific">Morchella conica CCBAS932</name>
    <dbReference type="NCBI Taxonomy" id="1392247"/>
    <lineage>
        <taxon>Eukaryota</taxon>
        <taxon>Fungi</taxon>
        <taxon>Dikarya</taxon>
        <taxon>Ascomycota</taxon>
        <taxon>Pezizomycotina</taxon>
        <taxon>Pezizomycetes</taxon>
        <taxon>Pezizales</taxon>
        <taxon>Morchellaceae</taxon>
        <taxon>Morchella</taxon>
    </lineage>
</organism>
<sequence>MLPHNRIRTDPSTIPHVHAWYAHTSNMYCKSSICARATGFMIGRERRTLTHMATSPPTRISMSTCIYTANNYIHVRRASRTWRGGGRRPRKCRGRGNKRERERELGESWKENSERRWRGSWRGSWQRSWQRSWEESWDQLPISKVTTRGREVDGPPSAWYAHQ</sequence>
<dbReference type="InParanoid" id="A0A3N4KP50"/>
<accession>A0A3N4KP50</accession>
<name>A0A3N4KP50_9PEZI</name>
<gene>
    <name evidence="2" type="ORF">P167DRAFT_276025</name>
</gene>
<dbReference type="EMBL" id="ML119145">
    <property type="protein sequence ID" value="RPB10121.1"/>
    <property type="molecule type" value="Genomic_DNA"/>
</dbReference>